<accession>A0A2Z7CRC3</accession>
<evidence type="ECO:0000313" key="3">
    <source>
        <dbReference type="Proteomes" id="UP000250235"/>
    </source>
</evidence>
<proteinExistence type="predicted"/>
<dbReference type="AlphaFoldDB" id="A0A2Z7CRC3"/>
<evidence type="ECO:0000313" key="2">
    <source>
        <dbReference type="EMBL" id="KZV49333.1"/>
    </source>
</evidence>
<feature type="region of interest" description="Disordered" evidence="1">
    <location>
        <begin position="92"/>
        <end position="150"/>
    </location>
</feature>
<feature type="region of interest" description="Disordered" evidence="1">
    <location>
        <begin position="163"/>
        <end position="188"/>
    </location>
</feature>
<feature type="compositionally biased region" description="Polar residues" evidence="1">
    <location>
        <begin position="139"/>
        <end position="149"/>
    </location>
</feature>
<organism evidence="2 3">
    <name type="scientific">Dorcoceras hygrometricum</name>
    <dbReference type="NCBI Taxonomy" id="472368"/>
    <lineage>
        <taxon>Eukaryota</taxon>
        <taxon>Viridiplantae</taxon>
        <taxon>Streptophyta</taxon>
        <taxon>Embryophyta</taxon>
        <taxon>Tracheophyta</taxon>
        <taxon>Spermatophyta</taxon>
        <taxon>Magnoliopsida</taxon>
        <taxon>eudicotyledons</taxon>
        <taxon>Gunneridae</taxon>
        <taxon>Pentapetalae</taxon>
        <taxon>asterids</taxon>
        <taxon>lamiids</taxon>
        <taxon>Lamiales</taxon>
        <taxon>Gesneriaceae</taxon>
        <taxon>Didymocarpoideae</taxon>
        <taxon>Trichosporeae</taxon>
        <taxon>Loxocarpinae</taxon>
        <taxon>Dorcoceras</taxon>
    </lineage>
</organism>
<name>A0A2Z7CRC3_9LAMI</name>
<feature type="compositionally biased region" description="Basic and acidic residues" evidence="1">
    <location>
        <begin position="173"/>
        <end position="188"/>
    </location>
</feature>
<sequence>MTSAVTSSFSRELQLEIQQMRRGAKFGLSCDDISLDVITISRWIQQMMLSAKEKRRRVLNQQMKQSVSEEATSYGDSAGGLEVDDVIGDVIQSQESAADEATVHPVATQSIQSQEDPVASNSSIQSQEDSGEAFDDPVASNSSIQSRSVKSVAKQLTICEKWKSTAELNSNGESDKKQSTLKMERFNG</sequence>
<dbReference type="Proteomes" id="UP000250235">
    <property type="component" value="Unassembled WGS sequence"/>
</dbReference>
<protein>
    <submittedName>
        <fullName evidence="2">Uncharacterized protein</fullName>
    </submittedName>
</protein>
<feature type="compositionally biased region" description="Polar residues" evidence="1">
    <location>
        <begin position="107"/>
        <end position="128"/>
    </location>
</feature>
<evidence type="ECO:0000256" key="1">
    <source>
        <dbReference type="SAM" id="MobiDB-lite"/>
    </source>
</evidence>
<gene>
    <name evidence="2" type="ORF">F511_22672</name>
</gene>
<keyword evidence="3" id="KW-1185">Reference proteome</keyword>
<reference evidence="2 3" key="1">
    <citation type="journal article" date="2015" name="Proc. Natl. Acad. Sci. U.S.A.">
        <title>The resurrection genome of Boea hygrometrica: A blueprint for survival of dehydration.</title>
        <authorList>
            <person name="Xiao L."/>
            <person name="Yang G."/>
            <person name="Zhang L."/>
            <person name="Yang X."/>
            <person name="Zhao S."/>
            <person name="Ji Z."/>
            <person name="Zhou Q."/>
            <person name="Hu M."/>
            <person name="Wang Y."/>
            <person name="Chen M."/>
            <person name="Xu Y."/>
            <person name="Jin H."/>
            <person name="Xiao X."/>
            <person name="Hu G."/>
            <person name="Bao F."/>
            <person name="Hu Y."/>
            <person name="Wan P."/>
            <person name="Li L."/>
            <person name="Deng X."/>
            <person name="Kuang T."/>
            <person name="Xiang C."/>
            <person name="Zhu J.K."/>
            <person name="Oliver M.J."/>
            <person name="He Y."/>
        </authorList>
    </citation>
    <scope>NUCLEOTIDE SEQUENCE [LARGE SCALE GENOMIC DNA]</scope>
    <source>
        <strain evidence="3">cv. XS01</strain>
    </source>
</reference>
<dbReference type="EMBL" id="KQ993070">
    <property type="protein sequence ID" value="KZV49333.1"/>
    <property type="molecule type" value="Genomic_DNA"/>
</dbReference>